<sequence length="67" mass="7381">MKAQLVSSPLAKAVAGVRWYLREIGGTARWEAYLEHCREHGHTPVSRGEFERARTDAKAAAPGARCC</sequence>
<name>A0A315ZMA9_9ACTN</name>
<dbReference type="Pfam" id="PF04328">
    <property type="entry name" value="Sel_put"/>
    <property type="match status" value="1"/>
</dbReference>
<reference evidence="1 2" key="1">
    <citation type="submission" date="2018-03" db="EMBL/GenBank/DDBJ databases">
        <title>Genomic Encyclopedia of Archaeal and Bacterial Type Strains, Phase II (KMG-II): from individual species to whole genera.</title>
        <authorList>
            <person name="Goeker M."/>
        </authorList>
    </citation>
    <scope>NUCLEOTIDE SEQUENCE [LARGE SCALE GENOMIC DNA]</scope>
    <source>
        <strain evidence="1 2">DSM 44889</strain>
    </source>
</reference>
<dbReference type="EMBL" id="QGDQ01000048">
    <property type="protein sequence ID" value="PWJ46313.1"/>
    <property type="molecule type" value="Genomic_DNA"/>
</dbReference>
<evidence type="ECO:0000313" key="2">
    <source>
        <dbReference type="Proteomes" id="UP000245469"/>
    </source>
</evidence>
<proteinExistence type="predicted"/>
<dbReference type="InterPro" id="IPR007423">
    <property type="entry name" value="Sel_put"/>
</dbReference>
<organism evidence="1 2">
    <name type="scientific">Quadrisphaera granulorum</name>
    <dbReference type="NCBI Taxonomy" id="317664"/>
    <lineage>
        <taxon>Bacteria</taxon>
        <taxon>Bacillati</taxon>
        <taxon>Actinomycetota</taxon>
        <taxon>Actinomycetes</taxon>
        <taxon>Kineosporiales</taxon>
        <taxon>Kineosporiaceae</taxon>
        <taxon>Quadrisphaera</taxon>
    </lineage>
</organism>
<gene>
    <name evidence="1" type="ORF">BXY45_1489</name>
</gene>
<comment type="caution">
    <text evidence="1">The sequence shown here is derived from an EMBL/GenBank/DDBJ whole genome shotgun (WGS) entry which is preliminary data.</text>
</comment>
<dbReference type="RefSeq" id="WP_109776671.1">
    <property type="nucleotide sequence ID" value="NZ_QGDQ01000048.1"/>
</dbReference>
<dbReference type="OrthoDB" id="3541280at2"/>
<evidence type="ECO:0000313" key="1">
    <source>
        <dbReference type="EMBL" id="PWJ46313.1"/>
    </source>
</evidence>
<accession>A0A315ZMA9</accession>
<protein>
    <submittedName>
        <fullName evidence="1">Uncharacterized protein DUF466</fullName>
    </submittedName>
</protein>
<dbReference type="Proteomes" id="UP000245469">
    <property type="component" value="Unassembled WGS sequence"/>
</dbReference>
<dbReference type="AlphaFoldDB" id="A0A315ZMA9"/>
<keyword evidence="2" id="KW-1185">Reference proteome</keyword>